<comment type="caution">
    <text evidence="3">The sequence shown here is derived from an EMBL/GenBank/DDBJ whole genome shotgun (WGS) entry which is preliminary data.</text>
</comment>
<dbReference type="Gene3D" id="3.30.1380.10">
    <property type="match status" value="1"/>
</dbReference>
<feature type="transmembrane region" description="Helical" evidence="1">
    <location>
        <begin position="6"/>
        <end position="25"/>
    </location>
</feature>
<evidence type="ECO:0000259" key="2">
    <source>
        <dbReference type="Pfam" id="PF13539"/>
    </source>
</evidence>
<sequence>MRQTSSILSTWLIIILFFVLLFTLYNQQNKKYDDKGKDASIPTQLHPIVEEHKNKLVKEAENIGIELIITETIRTYDEQNTLYQQGRTTEGNIVTHAQGGESYHNYGLAIDYALSDQDGNLIWDLNYDGNGNGDSDWFEVADIAKDLGFEWGGDWEKFQDYPHLQMTFGLSIRDLQNGLRPKTEQGVEEVDN</sequence>
<gene>
    <name evidence="3" type="ORF">OPHB3_0546</name>
</gene>
<dbReference type="GO" id="GO:0008233">
    <property type="term" value="F:peptidase activity"/>
    <property type="evidence" value="ECO:0007669"/>
    <property type="project" value="InterPro"/>
</dbReference>
<feature type="domain" description="Peptidase M15C" evidence="2">
    <location>
        <begin position="97"/>
        <end position="166"/>
    </location>
</feature>
<keyword evidence="1" id="KW-0472">Membrane</keyword>
<dbReference type="SUPFAM" id="SSF55166">
    <property type="entry name" value="Hedgehog/DD-peptidase"/>
    <property type="match status" value="1"/>
</dbReference>
<dbReference type="PANTHER" id="PTHR34385:SF1">
    <property type="entry name" value="PEPTIDOGLYCAN L-ALANYL-D-GLUTAMATE ENDOPEPTIDASE CWLK"/>
    <property type="match status" value="1"/>
</dbReference>
<dbReference type="AlphaFoldDB" id="A0A0U9H225"/>
<reference evidence="3 4" key="2">
    <citation type="journal article" date="2016" name="Genome Announc.">
        <title>Draft Genome Sequence of Oceanobacillus picturae Heshi-B3, Isolated from Fermented Rice Bran in a Traditional Japanese Seafood Dish.</title>
        <authorList>
            <person name="Akuzawa S."/>
            <person name="Nagaoka J."/>
            <person name="Kanekatsu M."/>
            <person name="Kanesaki Y."/>
            <person name="Suzuki T."/>
        </authorList>
    </citation>
    <scope>NUCLEOTIDE SEQUENCE [LARGE SCALE GENOMIC DNA]</scope>
    <source>
        <strain evidence="3 4">Heshi-B3</strain>
    </source>
</reference>
<keyword evidence="1" id="KW-0812">Transmembrane</keyword>
<dbReference type="RefSeq" id="WP_058949318.1">
    <property type="nucleotide sequence ID" value="NZ_BBXV01000008.1"/>
</dbReference>
<evidence type="ECO:0000256" key="1">
    <source>
        <dbReference type="SAM" id="Phobius"/>
    </source>
</evidence>
<name>A0A0U9H225_9BACI</name>
<dbReference type="Pfam" id="PF13539">
    <property type="entry name" value="Peptidase_M15_4"/>
    <property type="match status" value="1"/>
</dbReference>
<accession>A0A0U9H225</accession>
<evidence type="ECO:0000313" key="4">
    <source>
        <dbReference type="Proteomes" id="UP000052946"/>
    </source>
</evidence>
<dbReference type="EMBL" id="BBXV01000008">
    <property type="protein sequence ID" value="GAQ16622.1"/>
    <property type="molecule type" value="Genomic_DNA"/>
</dbReference>
<proteinExistence type="predicted"/>
<organism evidence="3 4">
    <name type="scientific">Oceanobacillus picturae</name>
    <dbReference type="NCBI Taxonomy" id="171693"/>
    <lineage>
        <taxon>Bacteria</taxon>
        <taxon>Bacillati</taxon>
        <taxon>Bacillota</taxon>
        <taxon>Bacilli</taxon>
        <taxon>Bacillales</taxon>
        <taxon>Bacillaceae</taxon>
        <taxon>Oceanobacillus</taxon>
    </lineage>
</organism>
<reference evidence="4" key="1">
    <citation type="submission" date="2015-07" db="EMBL/GenBank/DDBJ databases">
        <title>Draft Genome Sequence of Oceanobacillus picturae Heshi-B3 that Was Isolated from Fermented Rice Bran with Aging Salted Mackerel, Which Was Named Heshiko as Traditional Fermented Seafood in Japan.</title>
        <authorList>
            <person name="Akuzawa S."/>
            <person name="Nakagawa J."/>
            <person name="Kanekatsu T."/>
            <person name="Kanesaki Y."/>
            <person name="Suzuki T."/>
        </authorList>
    </citation>
    <scope>NUCLEOTIDE SEQUENCE [LARGE SCALE GENOMIC DNA]</scope>
    <source>
        <strain evidence="4">Heshi-B3</strain>
    </source>
</reference>
<dbReference type="Proteomes" id="UP000052946">
    <property type="component" value="Unassembled WGS sequence"/>
</dbReference>
<dbReference type="CDD" id="cd14845">
    <property type="entry name" value="L-Ala-D-Glu_peptidase_like"/>
    <property type="match status" value="1"/>
</dbReference>
<dbReference type="InterPro" id="IPR052179">
    <property type="entry name" value="DD-CPase-like"/>
</dbReference>
<dbReference type="OrthoDB" id="9799970at2"/>
<protein>
    <submittedName>
        <fullName evidence="3">Peptidoglycan L-alanyl-D-glutamate endopeptidase CwlK</fullName>
    </submittedName>
</protein>
<dbReference type="InterPro" id="IPR009045">
    <property type="entry name" value="Zn_M74/Hedgehog-like"/>
</dbReference>
<evidence type="ECO:0000313" key="3">
    <source>
        <dbReference type="EMBL" id="GAQ16622.1"/>
    </source>
</evidence>
<dbReference type="PANTHER" id="PTHR34385">
    <property type="entry name" value="D-ALANYL-D-ALANINE CARBOXYPEPTIDASE"/>
    <property type="match status" value="1"/>
</dbReference>
<keyword evidence="1" id="KW-1133">Transmembrane helix</keyword>
<dbReference type="InterPro" id="IPR039561">
    <property type="entry name" value="Peptidase_M15C"/>
</dbReference>